<dbReference type="EMBL" id="ML993936">
    <property type="protein sequence ID" value="KAF2202445.1"/>
    <property type="molecule type" value="Genomic_DNA"/>
</dbReference>
<proteinExistence type="predicted"/>
<name>A0A9P4N018_9PLEO</name>
<sequence>MTCHTCENRTSDLIPQPDSPPKELYVTIFILPFKAPFEKDAFLQKAIQATLHGIINSARCPSHPDTFTSWSPVLDSLSEALILTTAIEPNIDEESLSSIFAPVHEFLADKVAIRHLYLPPSVVNLGAKSPTTRLPLTLLLLHAPTTPLECAIGKTFGWEPSRHLLSTTLSKQAPLFATPGNLVRDFRGWVESSKGNEALVMMFQWSSTAAGEKFCDPVRRSHGPNGVVVASDFWDVHVGKPVRHLEADGASVKSYRVELRAAEMHEDEIVGNNIGNKKVARRLSLMATELGEKMKNGLWKRE</sequence>
<dbReference type="Proteomes" id="UP000799536">
    <property type="component" value="Unassembled WGS sequence"/>
</dbReference>
<reference evidence="1" key="1">
    <citation type="journal article" date="2020" name="Stud. Mycol.">
        <title>101 Dothideomycetes genomes: a test case for predicting lifestyles and emergence of pathogens.</title>
        <authorList>
            <person name="Haridas S."/>
            <person name="Albert R."/>
            <person name="Binder M."/>
            <person name="Bloem J."/>
            <person name="Labutti K."/>
            <person name="Salamov A."/>
            <person name="Andreopoulos B."/>
            <person name="Baker S."/>
            <person name="Barry K."/>
            <person name="Bills G."/>
            <person name="Bluhm B."/>
            <person name="Cannon C."/>
            <person name="Castanera R."/>
            <person name="Culley D."/>
            <person name="Daum C."/>
            <person name="Ezra D."/>
            <person name="Gonzalez J."/>
            <person name="Henrissat B."/>
            <person name="Kuo A."/>
            <person name="Liang C."/>
            <person name="Lipzen A."/>
            <person name="Lutzoni F."/>
            <person name="Magnuson J."/>
            <person name="Mondo S."/>
            <person name="Nolan M."/>
            <person name="Ohm R."/>
            <person name="Pangilinan J."/>
            <person name="Park H.-J."/>
            <person name="Ramirez L."/>
            <person name="Alfaro M."/>
            <person name="Sun H."/>
            <person name="Tritt A."/>
            <person name="Yoshinaga Y."/>
            <person name="Zwiers L.-H."/>
            <person name="Turgeon B."/>
            <person name="Goodwin S."/>
            <person name="Spatafora J."/>
            <person name="Crous P."/>
            <person name="Grigoriev I."/>
        </authorList>
    </citation>
    <scope>NUCLEOTIDE SEQUENCE</scope>
    <source>
        <strain evidence="1">ATCC 74209</strain>
    </source>
</reference>
<evidence type="ECO:0000313" key="1">
    <source>
        <dbReference type="EMBL" id="KAF2202445.1"/>
    </source>
</evidence>
<organism evidence="1 2">
    <name type="scientific">Delitschia confertaspora ATCC 74209</name>
    <dbReference type="NCBI Taxonomy" id="1513339"/>
    <lineage>
        <taxon>Eukaryota</taxon>
        <taxon>Fungi</taxon>
        <taxon>Dikarya</taxon>
        <taxon>Ascomycota</taxon>
        <taxon>Pezizomycotina</taxon>
        <taxon>Dothideomycetes</taxon>
        <taxon>Pleosporomycetidae</taxon>
        <taxon>Pleosporales</taxon>
        <taxon>Delitschiaceae</taxon>
        <taxon>Delitschia</taxon>
    </lineage>
</organism>
<gene>
    <name evidence="1" type="ORF">GQ43DRAFT_310948</name>
</gene>
<dbReference type="OrthoDB" id="3788658at2759"/>
<dbReference type="AlphaFoldDB" id="A0A9P4N018"/>
<accession>A0A9P4N018</accession>
<protein>
    <submittedName>
        <fullName evidence="1">Uncharacterized protein</fullName>
    </submittedName>
</protein>
<keyword evidence="2" id="KW-1185">Reference proteome</keyword>
<comment type="caution">
    <text evidence="1">The sequence shown here is derived from an EMBL/GenBank/DDBJ whole genome shotgun (WGS) entry which is preliminary data.</text>
</comment>
<evidence type="ECO:0000313" key="2">
    <source>
        <dbReference type="Proteomes" id="UP000799536"/>
    </source>
</evidence>